<feature type="non-terminal residue" evidence="2">
    <location>
        <position position="256"/>
    </location>
</feature>
<sequence>MNMSRFIKIVIIVLVFTFLFLAFPYPVSAQETSDITVNKTDINDYPKVNIYLSFKEDSELGLLDLSEENFGVFENDEEINLTSVERIASVPEPIGVVLVLDTSGSMKGEPIEDAGSAASLFMNEMRAIDEFAVVGFADSITIYSSFTSNRKNLRDSISQIVAEGETSLFDGIIIALDQFKKKEKIKHRYLIVLSDGTDTVSKLTAQDVIDKAQKEDVTIYSIALMSYDFNPTDIGNISRSTNGELFIAANSKELKE</sequence>
<dbReference type="AlphaFoldDB" id="X1KAH9"/>
<reference evidence="2" key="1">
    <citation type="journal article" date="2014" name="Front. Microbiol.">
        <title>High frequency of phylogenetically diverse reductive dehalogenase-homologous genes in deep subseafloor sedimentary metagenomes.</title>
        <authorList>
            <person name="Kawai M."/>
            <person name="Futagami T."/>
            <person name="Toyoda A."/>
            <person name="Takaki Y."/>
            <person name="Nishi S."/>
            <person name="Hori S."/>
            <person name="Arai W."/>
            <person name="Tsubouchi T."/>
            <person name="Morono Y."/>
            <person name="Uchiyama I."/>
            <person name="Ito T."/>
            <person name="Fujiyama A."/>
            <person name="Inagaki F."/>
            <person name="Takami H."/>
        </authorList>
    </citation>
    <scope>NUCLEOTIDE SEQUENCE</scope>
    <source>
        <strain evidence="2">Expedition CK06-06</strain>
    </source>
</reference>
<dbReference type="InterPro" id="IPR036465">
    <property type="entry name" value="vWFA_dom_sf"/>
</dbReference>
<name>X1KAH9_9ZZZZ</name>
<comment type="caution">
    <text evidence="2">The sequence shown here is derived from an EMBL/GenBank/DDBJ whole genome shotgun (WGS) entry which is preliminary data.</text>
</comment>
<dbReference type="InterPro" id="IPR050934">
    <property type="entry name" value="ITIH"/>
</dbReference>
<dbReference type="PANTHER" id="PTHR10338:SF108">
    <property type="entry name" value="INTER-ALPHA-TRYPSIN INHIBITOR HEAVY CHAIN H4-LIKE PROTEIN"/>
    <property type="match status" value="1"/>
</dbReference>
<evidence type="ECO:0000313" key="2">
    <source>
        <dbReference type="EMBL" id="GAI04017.1"/>
    </source>
</evidence>
<evidence type="ECO:0000259" key="1">
    <source>
        <dbReference type="PROSITE" id="PS50234"/>
    </source>
</evidence>
<dbReference type="InterPro" id="IPR002035">
    <property type="entry name" value="VWF_A"/>
</dbReference>
<accession>X1KAH9</accession>
<dbReference type="SUPFAM" id="SSF53300">
    <property type="entry name" value="vWA-like"/>
    <property type="match status" value="1"/>
</dbReference>
<dbReference type="CDD" id="cd00198">
    <property type="entry name" value="vWFA"/>
    <property type="match status" value="1"/>
</dbReference>
<dbReference type="Gene3D" id="3.40.50.410">
    <property type="entry name" value="von Willebrand factor, type A domain"/>
    <property type="match status" value="1"/>
</dbReference>
<proteinExistence type="predicted"/>
<feature type="domain" description="VWFA" evidence="1">
    <location>
        <begin position="95"/>
        <end position="256"/>
    </location>
</feature>
<gene>
    <name evidence="2" type="ORF">S06H3_19160</name>
</gene>
<dbReference type="SMART" id="SM00327">
    <property type="entry name" value="VWA"/>
    <property type="match status" value="1"/>
</dbReference>
<organism evidence="2">
    <name type="scientific">marine sediment metagenome</name>
    <dbReference type="NCBI Taxonomy" id="412755"/>
    <lineage>
        <taxon>unclassified sequences</taxon>
        <taxon>metagenomes</taxon>
        <taxon>ecological metagenomes</taxon>
    </lineage>
</organism>
<dbReference type="EMBL" id="BARV01009781">
    <property type="protein sequence ID" value="GAI04017.1"/>
    <property type="molecule type" value="Genomic_DNA"/>
</dbReference>
<dbReference type="Pfam" id="PF13519">
    <property type="entry name" value="VWA_2"/>
    <property type="match status" value="1"/>
</dbReference>
<dbReference type="PANTHER" id="PTHR10338">
    <property type="entry name" value="INTER-ALPHA-TRYPSIN INHIBITOR HEAVY CHAIN FAMILY MEMBER"/>
    <property type="match status" value="1"/>
</dbReference>
<dbReference type="PROSITE" id="PS50234">
    <property type="entry name" value="VWFA"/>
    <property type="match status" value="1"/>
</dbReference>
<protein>
    <recommendedName>
        <fullName evidence="1">VWFA domain-containing protein</fullName>
    </recommendedName>
</protein>